<organism evidence="2 3">
    <name type="scientific">Limnospira fusiformis PMC 851.14</name>
    <dbReference type="NCBI Taxonomy" id="2219512"/>
    <lineage>
        <taxon>Bacteria</taxon>
        <taxon>Bacillati</taxon>
        <taxon>Cyanobacteriota</taxon>
        <taxon>Cyanophyceae</taxon>
        <taxon>Oscillatoriophycideae</taxon>
        <taxon>Oscillatoriales</taxon>
        <taxon>Sirenicapillariaceae</taxon>
        <taxon>Limnospira</taxon>
    </lineage>
</organism>
<reference evidence="2 3" key="1">
    <citation type="journal article" date="2024" name="Front. Microbiol.">
        <title>Transcriptomic insights into the dominance of two phototrophs throughout the water column of a tropical hypersaline-alkaline crater lake (Dziani Dzaha, Mayotte).</title>
        <authorList>
            <person name="Duperron S."/>
            <person name="Halary S."/>
            <person name="Bouly J.-P."/>
            <person name="Roussel T."/>
            <person name="Hugoni M."/>
            <person name="Bruto M."/>
            <person name="Oger P."/>
            <person name="Duval C."/>
            <person name="Woo A."/>
            <person name="Jezequiel D."/>
            <person name="Ader M."/>
            <person name="Leboulanger C."/>
            <person name="Agogue H."/>
            <person name="Grossi V."/>
            <person name="Trousselier M."/>
            <person name="Bernard C."/>
        </authorList>
    </citation>
    <scope>NUCLEOTIDE SEQUENCE [LARGE SCALE GENOMIC DNA]</scope>
    <source>
        <strain evidence="2 3">PMC 851.14</strain>
    </source>
</reference>
<sequence length="64" mass="7282">MSGFYPSSQETSHQSRNLPPVKKPPTSQETSHQSRNPVSPRNRVSQPIIDSRTRLPPQLLIINY</sequence>
<gene>
    <name evidence="2" type="ORF">AAEJ74_12415</name>
</gene>
<accession>A0ABU9EKI7</accession>
<feature type="region of interest" description="Disordered" evidence="1">
    <location>
        <begin position="1"/>
        <end position="64"/>
    </location>
</feature>
<evidence type="ECO:0000313" key="3">
    <source>
        <dbReference type="Proteomes" id="UP001387447"/>
    </source>
</evidence>
<keyword evidence="3" id="KW-1185">Reference proteome</keyword>
<feature type="compositionally biased region" description="Polar residues" evidence="1">
    <location>
        <begin position="25"/>
        <end position="45"/>
    </location>
</feature>
<feature type="compositionally biased region" description="Polar residues" evidence="1">
    <location>
        <begin position="1"/>
        <end position="17"/>
    </location>
</feature>
<evidence type="ECO:0000256" key="1">
    <source>
        <dbReference type="SAM" id="MobiDB-lite"/>
    </source>
</evidence>
<comment type="caution">
    <text evidence="2">The sequence shown here is derived from an EMBL/GenBank/DDBJ whole genome shotgun (WGS) entry which is preliminary data.</text>
</comment>
<dbReference type="RefSeq" id="WP_368663037.1">
    <property type="nucleotide sequence ID" value="NZ_JBBWYZ010000010.1"/>
</dbReference>
<evidence type="ECO:0000313" key="2">
    <source>
        <dbReference type="EMBL" id="MEK9512464.1"/>
    </source>
</evidence>
<dbReference type="EMBL" id="JBBWYZ010000010">
    <property type="protein sequence ID" value="MEK9512464.1"/>
    <property type="molecule type" value="Genomic_DNA"/>
</dbReference>
<dbReference type="Proteomes" id="UP001387447">
    <property type="component" value="Unassembled WGS sequence"/>
</dbReference>
<protein>
    <submittedName>
        <fullName evidence="2">Uncharacterized protein</fullName>
    </submittedName>
</protein>
<name>A0ABU9EKI7_LIMFS</name>
<proteinExistence type="predicted"/>